<dbReference type="PANTHER" id="PTHR47611">
    <property type="entry name" value="HAT DIMERISATION DOMAIN, C-TERMINAL"/>
    <property type="match status" value="1"/>
</dbReference>
<dbReference type="SUPFAM" id="SSF53098">
    <property type="entry name" value="Ribonuclease H-like"/>
    <property type="match status" value="1"/>
</dbReference>
<name>A0AAV0VXL9_9HEMI</name>
<proteinExistence type="predicted"/>
<evidence type="ECO:0000313" key="2">
    <source>
        <dbReference type="EMBL" id="CAI6346411.1"/>
    </source>
</evidence>
<dbReference type="Proteomes" id="UP001160148">
    <property type="component" value="Unassembled WGS sequence"/>
</dbReference>
<keyword evidence="3" id="KW-1185">Reference proteome</keyword>
<dbReference type="EMBL" id="CARXXK010000001">
    <property type="protein sequence ID" value="CAI6346411.1"/>
    <property type="molecule type" value="Genomic_DNA"/>
</dbReference>
<comment type="caution">
    <text evidence="2">The sequence shown here is derived from an EMBL/GenBank/DDBJ whole genome shotgun (WGS) entry which is preliminary data.</text>
</comment>
<organism evidence="2 3">
    <name type="scientific">Macrosiphum euphorbiae</name>
    <name type="common">potato aphid</name>
    <dbReference type="NCBI Taxonomy" id="13131"/>
    <lineage>
        <taxon>Eukaryota</taxon>
        <taxon>Metazoa</taxon>
        <taxon>Ecdysozoa</taxon>
        <taxon>Arthropoda</taxon>
        <taxon>Hexapoda</taxon>
        <taxon>Insecta</taxon>
        <taxon>Pterygota</taxon>
        <taxon>Neoptera</taxon>
        <taxon>Paraneoptera</taxon>
        <taxon>Hemiptera</taxon>
        <taxon>Sternorrhyncha</taxon>
        <taxon>Aphidomorpha</taxon>
        <taxon>Aphidoidea</taxon>
        <taxon>Aphididae</taxon>
        <taxon>Macrosiphini</taxon>
        <taxon>Macrosiphum</taxon>
    </lineage>
</organism>
<sequence>MTFGQNIISWSILRAIKKKKSNHVYASDELTLYLANPMTSLSVDPLEQWEDMKNVFPLLYKQARINFSVVASSVPCERLFLKAGATMNQARNRLTSSRMEKLLFMADFSEDEWFS</sequence>
<dbReference type="InterPro" id="IPR012337">
    <property type="entry name" value="RNaseH-like_sf"/>
</dbReference>
<dbReference type="Pfam" id="PF05699">
    <property type="entry name" value="Dimer_Tnp_hAT"/>
    <property type="match status" value="1"/>
</dbReference>
<evidence type="ECO:0000313" key="3">
    <source>
        <dbReference type="Proteomes" id="UP001160148"/>
    </source>
</evidence>
<dbReference type="AlphaFoldDB" id="A0AAV0VXL9"/>
<evidence type="ECO:0000259" key="1">
    <source>
        <dbReference type="Pfam" id="PF05699"/>
    </source>
</evidence>
<feature type="domain" description="HAT C-terminal dimerisation" evidence="1">
    <location>
        <begin position="29"/>
        <end position="107"/>
    </location>
</feature>
<protein>
    <recommendedName>
        <fullName evidence="1">HAT C-terminal dimerisation domain-containing protein</fullName>
    </recommendedName>
</protein>
<accession>A0AAV0VXL9</accession>
<gene>
    <name evidence="2" type="ORF">MEUPH1_LOCUS3325</name>
</gene>
<dbReference type="GO" id="GO:0046983">
    <property type="term" value="F:protein dimerization activity"/>
    <property type="evidence" value="ECO:0007669"/>
    <property type="project" value="InterPro"/>
</dbReference>
<dbReference type="PANTHER" id="PTHR47611:SF3">
    <property type="entry name" value="HAT C-TERMINAL DIMERISATION DOMAIN-CONTAINING PROTEIN"/>
    <property type="match status" value="1"/>
</dbReference>
<reference evidence="2 3" key="1">
    <citation type="submission" date="2023-01" db="EMBL/GenBank/DDBJ databases">
        <authorList>
            <person name="Whitehead M."/>
        </authorList>
    </citation>
    <scope>NUCLEOTIDE SEQUENCE [LARGE SCALE GENOMIC DNA]</scope>
</reference>
<dbReference type="InterPro" id="IPR008906">
    <property type="entry name" value="HATC_C_dom"/>
</dbReference>